<dbReference type="InterPro" id="IPR016047">
    <property type="entry name" value="M23ase_b-sheet_dom"/>
</dbReference>
<dbReference type="Gene3D" id="2.70.70.10">
    <property type="entry name" value="Glucose Permease (Domain IIA)"/>
    <property type="match status" value="1"/>
</dbReference>
<dbReference type="Pfam" id="PF01551">
    <property type="entry name" value="Peptidase_M23"/>
    <property type="match status" value="1"/>
</dbReference>
<proteinExistence type="predicted"/>
<protein>
    <recommendedName>
        <fullName evidence="1">M23ase beta-sheet core domain-containing protein</fullName>
    </recommendedName>
</protein>
<feature type="domain" description="M23ase beta-sheet core" evidence="1">
    <location>
        <begin position="88"/>
        <end position="183"/>
    </location>
</feature>
<sequence length="194" mass="21083">MSYTQSMTPGWNQLVKIAGCIATLGTLGSCTTFHTPLSREYLAPNGSNTRVAASDHNPRLIESSSLTFDWPVDRARMTRGFLPNKRRPHLGIDLAAPKGTPILASQAGTVIYAGREFRGYGKMVLIESGNGWATLYAHFDKILVSEGQKVRQGEVVGAMGRTGRATGVHLHFEVRKDRGPIDPLPLLPTVTAQL</sequence>
<gene>
    <name evidence="2" type="ORF">B9G79_09070</name>
</gene>
<dbReference type="InterPro" id="IPR011055">
    <property type="entry name" value="Dup_hybrid_motif"/>
</dbReference>
<dbReference type="AlphaFoldDB" id="A0A1Z3N8E1"/>
<dbReference type="CDD" id="cd12797">
    <property type="entry name" value="M23_peptidase"/>
    <property type="match status" value="1"/>
</dbReference>
<organism evidence="2 3">
    <name type="scientific">Bdellovibrio bacteriovorus</name>
    <dbReference type="NCBI Taxonomy" id="959"/>
    <lineage>
        <taxon>Bacteria</taxon>
        <taxon>Pseudomonadati</taxon>
        <taxon>Bdellovibrionota</taxon>
        <taxon>Bdellovibrionia</taxon>
        <taxon>Bdellovibrionales</taxon>
        <taxon>Pseudobdellovibrionaceae</taxon>
        <taxon>Bdellovibrio</taxon>
    </lineage>
</organism>
<dbReference type="RefSeq" id="WP_088565233.1">
    <property type="nucleotide sequence ID" value="NZ_CP020946.1"/>
</dbReference>
<dbReference type="PANTHER" id="PTHR21666:SF270">
    <property type="entry name" value="MUREIN HYDROLASE ACTIVATOR ENVC"/>
    <property type="match status" value="1"/>
</dbReference>
<dbReference type="SUPFAM" id="SSF51261">
    <property type="entry name" value="Duplicated hybrid motif"/>
    <property type="match status" value="1"/>
</dbReference>
<dbReference type="InterPro" id="IPR050570">
    <property type="entry name" value="Cell_wall_metabolism_enzyme"/>
</dbReference>
<dbReference type="GO" id="GO:0004222">
    <property type="term" value="F:metalloendopeptidase activity"/>
    <property type="evidence" value="ECO:0007669"/>
    <property type="project" value="TreeGrafter"/>
</dbReference>
<evidence type="ECO:0000313" key="2">
    <source>
        <dbReference type="EMBL" id="ASD63715.1"/>
    </source>
</evidence>
<evidence type="ECO:0000259" key="1">
    <source>
        <dbReference type="Pfam" id="PF01551"/>
    </source>
</evidence>
<dbReference type="Proteomes" id="UP000197003">
    <property type="component" value="Chromosome"/>
</dbReference>
<reference evidence="2 3" key="1">
    <citation type="submission" date="2017-04" db="EMBL/GenBank/DDBJ databases">
        <title>Whole genome sequence of Bdellovibrio bacteriovorus strain SSB218315.</title>
        <authorList>
            <person name="Oyedara O."/>
            <person name="Rodriguez-Perez M.A."/>
        </authorList>
    </citation>
    <scope>NUCLEOTIDE SEQUENCE [LARGE SCALE GENOMIC DNA]</scope>
    <source>
        <strain evidence="2 3">SSB218315</strain>
    </source>
</reference>
<dbReference type="EMBL" id="CP020946">
    <property type="protein sequence ID" value="ASD63715.1"/>
    <property type="molecule type" value="Genomic_DNA"/>
</dbReference>
<name>A0A1Z3N8E1_BDEBC</name>
<dbReference type="OrthoDB" id="5289383at2"/>
<evidence type="ECO:0000313" key="3">
    <source>
        <dbReference type="Proteomes" id="UP000197003"/>
    </source>
</evidence>
<accession>A0A1Z3N8E1</accession>
<dbReference type="PANTHER" id="PTHR21666">
    <property type="entry name" value="PEPTIDASE-RELATED"/>
    <property type="match status" value="1"/>
</dbReference>